<dbReference type="KEGG" id="lyk:FLP23_07900"/>
<reference evidence="1 2" key="1">
    <citation type="submission" date="2019-09" db="EMBL/GenBank/DDBJ databases">
        <title>Genome sequencing of strain KACC 19322.</title>
        <authorList>
            <person name="Heo J."/>
            <person name="Kim S.-J."/>
            <person name="Kim J.-S."/>
            <person name="Hong S.-B."/>
            <person name="Kwon S.-W."/>
        </authorList>
    </citation>
    <scope>NUCLEOTIDE SEQUENCE [LARGE SCALE GENOMIC DNA]</scope>
    <source>
        <strain evidence="1 2">KACC 19322</strain>
    </source>
</reference>
<proteinExistence type="predicted"/>
<dbReference type="OrthoDB" id="5117070at2"/>
<protein>
    <submittedName>
        <fullName evidence="1">Uncharacterized protein</fullName>
    </submittedName>
</protein>
<dbReference type="EMBL" id="CP043504">
    <property type="protein sequence ID" value="QEO09933.1"/>
    <property type="molecule type" value="Genomic_DNA"/>
</dbReference>
<evidence type="ECO:0000313" key="2">
    <source>
        <dbReference type="Proteomes" id="UP000322159"/>
    </source>
</evidence>
<keyword evidence="2" id="KW-1185">Reference proteome</keyword>
<sequence length="213" mass="23149">MDLEHHTPSLIHLRAFARARVAGRATHVAADRQQVSAGANDRIFAFVYEKFLSGVIEYVSNGSRGGALDRAVAGASERMRPSYAAAAVGMARAIADLAPASVSRRQRNVVVLVNDDDVVSLRIHLVFELAGGQRLCAFLYFSEQRLTDVELAVMETAIALATSQIDPTARPALINVRSGMVRHIDRIAATTRARVAFLVQMSSDYRAEWAVSA</sequence>
<name>A0A5C1Y770_9MICO</name>
<dbReference type="RefSeq" id="WP_149325351.1">
    <property type="nucleotide sequence ID" value="NZ_CP043504.1"/>
</dbReference>
<dbReference type="Proteomes" id="UP000322159">
    <property type="component" value="Chromosome"/>
</dbReference>
<organism evidence="1 2">
    <name type="scientific">Protaetiibacter larvae</name>
    <dbReference type="NCBI Taxonomy" id="2592654"/>
    <lineage>
        <taxon>Bacteria</taxon>
        <taxon>Bacillati</taxon>
        <taxon>Actinomycetota</taxon>
        <taxon>Actinomycetes</taxon>
        <taxon>Micrococcales</taxon>
        <taxon>Microbacteriaceae</taxon>
        <taxon>Protaetiibacter</taxon>
    </lineage>
</organism>
<gene>
    <name evidence="1" type="ORF">FLP23_07900</name>
</gene>
<evidence type="ECO:0000313" key="1">
    <source>
        <dbReference type="EMBL" id="QEO09933.1"/>
    </source>
</evidence>
<dbReference type="AlphaFoldDB" id="A0A5C1Y770"/>
<accession>A0A5C1Y770</accession>